<organism evidence="1 2">
    <name type="scientific">Clunio marinus</name>
    <dbReference type="NCBI Taxonomy" id="568069"/>
    <lineage>
        <taxon>Eukaryota</taxon>
        <taxon>Metazoa</taxon>
        <taxon>Ecdysozoa</taxon>
        <taxon>Arthropoda</taxon>
        <taxon>Hexapoda</taxon>
        <taxon>Insecta</taxon>
        <taxon>Pterygota</taxon>
        <taxon>Neoptera</taxon>
        <taxon>Endopterygota</taxon>
        <taxon>Diptera</taxon>
        <taxon>Nematocera</taxon>
        <taxon>Chironomoidea</taxon>
        <taxon>Chironomidae</taxon>
        <taxon>Clunio</taxon>
    </lineage>
</organism>
<reference evidence="1 2" key="1">
    <citation type="submission" date="2015-04" db="EMBL/GenBank/DDBJ databases">
        <authorList>
            <person name="Syromyatnikov M.Y."/>
            <person name="Popov V.N."/>
        </authorList>
    </citation>
    <scope>NUCLEOTIDE SEQUENCE [LARGE SCALE GENOMIC DNA]</scope>
</reference>
<protein>
    <submittedName>
        <fullName evidence="1">CLUMA_CG015972, isoform A</fullName>
    </submittedName>
</protein>
<proteinExistence type="predicted"/>
<keyword evidence="2" id="KW-1185">Reference proteome</keyword>
<dbReference type="Proteomes" id="UP000183832">
    <property type="component" value="Unassembled WGS sequence"/>
</dbReference>
<evidence type="ECO:0000313" key="2">
    <source>
        <dbReference type="Proteomes" id="UP000183832"/>
    </source>
</evidence>
<dbReference type="AlphaFoldDB" id="A0A1J1IRD7"/>
<gene>
    <name evidence="1" type="ORF">CLUMA_CG015972</name>
</gene>
<name>A0A1J1IRD7_9DIPT</name>
<sequence>MEYSHHNMHQRYSRKEIWFCKSLEFDNYIQEKMFFIGKPDQESLERSSQITFEVDCNQSGENHFPPQKYGCHFRWQKS</sequence>
<evidence type="ECO:0000313" key="1">
    <source>
        <dbReference type="EMBL" id="CRL02805.1"/>
    </source>
</evidence>
<accession>A0A1J1IRD7</accession>
<dbReference type="EMBL" id="CVRI01000058">
    <property type="protein sequence ID" value="CRL02805.1"/>
    <property type="molecule type" value="Genomic_DNA"/>
</dbReference>